<evidence type="ECO:0000313" key="1">
    <source>
        <dbReference type="EMBL" id="KAK2847309.1"/>
    </source>
</evidence>
<name>A0AA88MXJ8_CHASR</name>
<evidence type="ECO:0000313" key="2">
    <source>
        <dbReference type="Proteomes" id="UP001187415"/>
    </source>
</evidence>
<reference evidence="1" key="1">
    <citation type="submission" date="2023-07" db="EMBL/GenBank/DDBJ databases">
        <title>Chromosome-level Genome Assembly of Striped Snakehead (Channa striata).</title>
        <authorList>
            <person name="Liu H."/>
        </authorList>
    </citation>
    <scope>NUCLEOTIDE SEQUENCE</scope>
    <source>
        <strain evidence="1">Gz</strain>
        <tissue evidence="1">Muscle</tissue>
    </source>
</reference>
<organism evidence="1 2">
    <name type="scientific">Channa striata</name>
    <name type="common">Snakehead murrel</name>
    <name type="synonym">Ophicephalus striatus</name>
    <dbReference type="NCBI Taxonomy" id="64152"/>
    <lineage>
        <taxon>Eukaryota</taxon>
        <taxon>Metazoa</taxon>
        <taxon>Chordata</taxon>
        <taxon>Craniata</taxon>
        <taxon>Vertebrata</taxon>
        <taxon>Euteleostomi</taxon>
        <taxon>Actinopterygii</taxon>
        <taxon>Neopterygii</taxon>
        <taxon>Teleostei</taxon>
        <taxon>Neoteleostei</taxon>
        <taxon>Acanthomorphata</taxon>
        <taxon>Anabantaria</taxon>
        <taxon>Anabantiformes</taxon>
        <taxon>Channoidei</taxon>
        <taxon>Channidae</taxon>
        <taxon>Channa</taxon>
    </lineage>
</organism>
<gene>
    <name evidence="1" type="ORF">Q5P01_010308</name>
</gene>
<proteinExistence type="predicted"/>
<accession>A0AA88MXJ8</accession>
<dbReference type="Proteomes" id="UP001187415">
    <property type="component" value="Unassembled WGS sequence"/>
</dbReference>
<dbReference type="EMBL" id="JAUPFM010000007">
    <property type="protein sequence ID" value="KAK2847309.1"/>
    <property type="molecule type" value="Genomic_DNA"/>
</dbReference>
<comment type="caution">
    <text evidence="1">The sequence shown here is derived from an EMBL/GenBank/DDBJ whole genome shotgun (WGS) entry which is preliminary data.</text>
</comment>
<keyword evidence="2" id="KW-1185">Reference proteome</keyword>
<sequence>MIREPGEHEQWAWCHSASPGELEISQRRRAPRLCLDSRWRISCAGVGSSCLGHQRVSRGSHVGCYA</sequence>
<dbReference type="AlphaFoldDB" id="A0AA88MXJ8"/>
<protein>
    <submittedName>
        <fullName evidence="1">Uncharacterized protein</fullName>
    </submittedName>
</protein>